<dbReference type="EMBL" id="CP012673">
    <property type="protein sequence ID" value="AUX44617.1"/>
    <property type="molecule type" value="Genomic_DNA"/>
</dbReference>
<dbReference type="InterPro" id="IPR055259">
    <property type="entry name" value="YkvP/CgeB_Glyco_trans-like"/>
</dbReference>
<keyword evidence="3" id="KW-0808">Transferase</keyword>
<reference evidence="3 4" key="1">
    <citation type="submission" date="2015-09" db="EMBL/GenBank/DDBJ databases">
        <title>Sorangium comparison.</title>
        <authorList>
            <person name="Zaburannyi N."/>
            <person name="Bunk B."/>
            <person name="Overmann J."/>
            <person name="Mueller R."/>
        </authorList>
    </citation>
    <scope>NUCLEOTIDE SEQUENCE [LARGE SCALE GENOMIC DNA]</scope>
    <source>
        <strain evidence="3 4">So ce26</strain>
    </source>
</reference>
<dbReference type="Gene3D" id="3.40.50.2000">
    <property type="entry name" value="Glycogen Phosphorylase B"/>
    <property type="match status" value="1"/>
</dbReference>
<evidence type="ECO:0000313" key="4">
    <source>
        <dbReference type="Proteomes" id="UP000238348"/>
    </source>
</evidence>
<dbReference type="RefSeq" id="WP_104983116.1">
    <property type="nucleotide sequence ID" value="NZ_CP012673.1"/>
</dbReference>
<dbReference type="SUPFAM" id="SSF53756">
    <property type="entry name" value="UDP-Glycosyltransferase/glycogen phosphorylase"/>
    <property type="match status" value="1"/>
</dbReference>
<gene>
    <name evidence="3" type="primary">rfaG</name>
    <name evidence="3" type="ORF">SOCE26_060830</name>
</gene>
<dbReference type="GO" id="GO:0016740">
    <property type="term" value="F:transferase activity"/>
    <property type="evidence" value="ECO:0007669"/>
    <property type="project" value="UniProtKB-KW"/>
</dbReference>
<sequence>MTTPTYRYVFLGLSITSSWGNGHATTYRALLRALASRGHQVLFLERNLSLYDEHRDMPNPPYGRTELYTSIPELRDRFSRAVREADLVVVGSFVPEGAIVGAWLTEEARGKAAFYDLDTPLTLGRLAHGDHAYLTPALIPRYDLYLSATGGPTLERLERSHGAVRARALYCAADTDVYHPQPAPMRWDLGYLGTYCDDRQAAVERLLLEPARRMRRGRFAVAGAQYPEALTWPENVSRTEHLPPDEHRIFYNAQRFSLNLTRRAMVESGWSPSARLFEAAACGTPVLSDAWPGIETFFQPGEEILLVRTPEDVLRKLREMKEDRRLTVGQRARQRVFAEHTAMHRAEAFERYTREVLDAASRARAARRERDGQPPSMRLESHESQSG</sequence>
<evidence type="ECO:0000259" key="2">
    <source>
        <dbReference type="Pfam" id="PF13524"/>
    </source>
</evidence>
<feature type="domain" description="Spore protein YkvP/CgeB glycosyl transferase-like" evidence="2">
    <location>
        <begin position="200"/>
        <end position="350"/>
    </location>
</feature>
<feature type="region of interest" description="Disordered" evidence="1">
    <location>
        <begin position="360"/>
        <end position="387"/>
    </location>
</feature>
<dbReference type="AlphaFoldDB" id="A0A2L0EZ75"/>
<dbReference type="Proteomes" id="UP000238348">
    <property type="component" value="Chromosome"/>
</dbReference>
<proteinExistence type="predicted"/>
<organism evidence="3 4">
    <name type="scientific">Sorangium cellulosum</name>
    <name type="common">Polyangium cellulosum</name>
    <dbReference type="NCBI Taxonomy" id="56"/>
    <lineage>
        <taxon>Bacteria</taxon>
        <taxon>Pseudomonadati</taxon>
        <taxon>Myxococcota</taxon>
        <taxon>Polyangia</taxon>
        <taxon>Polyangiales</taxon>
        <taxon>Polyangiaceae</taxon>
        <taxon>Sorangium</taxon>
    </lineage>
</organism>
<dbReference type="OrthoDB" id="9813806at2"/>
<evidence type="ECO:0000313" key="3">
    <source>
        <dbReference type="EMBL" id="AUX44617.1"/>
    </source>
</evidence>
<name>A0A2L0EZ75_SORCE</name>
<protein>
    <submittedName>
        <fullName evidence="3">Glycosyltransferase</fullName>
    </submittedName>
</protein>
<evidence type="ECO:0000256" key="1">
    <source>
        <dbReference type="SAM" id="MobiDB-lite"/>
    </source>
</evidence>
<dbReference type="Pfam" id="PF13524">
    <property type="entry name" value="Glyco_trans_1_2"/>
    <property type="match status" value="1"/>
</dbReference>
<accession>A0A2L0EZ75</accession>